<dbReference type="EMBL" id="LFMY01000011">
    <property type="protein sequence ID" value="OKL57641.1"/>
    <property type="molecule type" value="Genomic_DNA"/>
</dbReference>
<evidence type="ECO:0000256" key="1">
    <source>
        <dbReference type="SAM" id="MobiDB-lite"/>
    </source>
</evidence>
<feature type="transmembrane region" description="Helical" evidence="2">
    <location>
        <begin position="651"/>
        <end position="674"/>
    </location>
</feature>
<feature type="region of interest" description="Disordered" evidence="1">
    <location>
        <begin position="1"/>
        <end position="54"/>
    </location>
</feature>
<protein>
    <submittedName>
        <fullName evidence="3">Uncharacterized protein</fullName>
    </submittedName>
</protein>
<feature type="compositionally biased region" description="Basic and acidic residues" evidence="1">
    <location>
        <begin position="26"/>
        <end position="46"/>
    </location>
</feature>
<feature type="transmembrane region" description="Helical" evidence="2">
    <location>
        <begin position="123"/>
        <end position="145"/>
    </location>
</feature>
<reference evidence="3 4" key="1">
    <citation type="submission" date="2015-06" db="EMBL/GenBank/DDBJ databases">
        <title>Talaromyces atroroseus IBT 11181 draft genome.</title>
        <authorList>
            <person name="Rasmussen K.B."/>
            <person name="Rasmussen S."/>
            <person name="Petersen B."/>
            <person name="Sicheritz-Ponten T."/>
            <person name="Mortensen U.H."/>
            <person name="Thrane U."/>
        </authorList>
    </citation>
    <scope>NUCLEOTIDE SEQUENCE [LARGE SCALE GENOMIC DNA]</scope>
    <source>
        <strain evidence="3 4">IBT 11181</strain>
    </source>
</reference>
<comment type="caution">
    <text evidence="3">The sequence shown here is derived from an EMBL/GenBank/DDBJ whole genome shotgun (WGS) entry which is preliminary data.</text>
</comment>
<proteinExistence type="predicted"/>
<evidence type="ECO:0000313" key="4">
    <source>
        <dbReference type="Proteomes" id="UP000214365"/>
    </source>
</evidence>
<dbReference type="RefSeq" id="XP_020117762.1">
    <property type="nucleotide sequence ID" value="XM_020261873.1"/>
</dbReference>
<name>A0A225A9R5_TALAT</name>
<keyword evidence="4" id="KW-1185">Reference proteome</keyword>
<keyword evidence="2" id="KW-1133">Transmembrane helix</keyword>
<sequence length="753" mass="83284">MEELEAHGSGRDEAEASQFLLTEIDMSTRGREQHEEEEQEGGKERSSSSPEPSKVATYLQRETVSFLMIAIYAIAAIFSWTVLSILSKHAINGQPYSVDIFAKKYTDPAAYHRSEHYYRAAQVINSGVLLLTIPVATAICARAAVMYTQHRRSGLTVRQVGVLADQGWTSIGLLVALLRPRNWKRYTTLLLWLAILLHVLGFLIGPAQQLFLSASTIKTPMDILTREISDISALSTRDLSVSDYLGQLSAQLRSVLGSTTIMDMPATLWFNNYKPCTSYYWNLTSCNTYENGAPSWADVNDMSMLPFIAQLPSNYNTGLIRQFAPRLNSTLTYTQVDESEFPENCDQITGAFYASYNATVQKDYDFYTTEVCMPADLRKTPWNSTRLRQDISETLYLNISQTSSSTYSSSGVYRVQANTTAGYFELPNYLNNNTAGPLLDNGPEEACDRHCVTQGYYDGAISNSKFASLYRREDTTAHTNESSDFNEVENLLNKPPLMAVALALFGGGSFISDRTRTANLGVYSNRTDKNEELLEAFCQSPLPLAGLFEDEADGLSDLTFVPCIGNVEIETLIPEWLSMFTGTVTSISYSASGIVDNTTVSFSEIQRAMLVAVFLANDLWLSQVLPRGAEELILVNQDMGSDLRVPVLSNAGIIAISTLLAVFILSLFAMWAYATYMPVWTSTLNSFAMMRIGAEMGTDVPFLLGYHEDDIEVLDSTPGWVGDIYPEAETGQLGLGAAAQLTKGRKYASYPGQ</sequence>
<dbReference type="GeneID" id="31006738"/>
<keyword evidence="2" id="KW-0472">Membrane</keyword>
<feature type="transmembrane region" description="Helical" evidence="2">
    <location>
        <begin position="157"/>
        <end position="178"/>
    </location>
</feature>
<evidence type="ECO:0000256" key="2">
    <source>
        <dbReference type="SAM" id="Phobius"/>
    </source>
</evidence>
<accession>A0A225A9R5</accession>
<dbReference type="Proteomes" id="UP000214365">
    <property type="component" value="Unassembled WGS sequence"/>
</dbReference>
<dbReference type="AlphaFoldDB" id="A0A225A9R5"/>
<organism evidence="3 4">
    <name type="scientific">Talaromyces atroroseus</name>
    <dbReference type="NCBI Taxonomy" id="1441469"/>
    <lineage>
        <taxon>Eukaryota</taxon>
        <taxon>Fungi</taxon>
        <taxon>Dikarya</taxon>
        <taxon>Ascomycota</taxon>
        <taxon>Pezizomycotina</taxon>
        <taxon>Eurotiomycetes</taxon>
        <taxon>Eurotiomycetidae</taxon>
        <taxon>Eurotiales</taxon>
        <taxon>Trichocomaceae</taxon>
        <taxon>Talaromyces</taxon>
        <taxon>Talaromyces sect. Trachyspermi</taxon>
    </lineage>
</organism>
<evidence type="ECO:0000313" key="3">
    <source>
        <dbReference type="EMBL" id="OKL57641.1"/>
    </source>
</evidence>
<feature type="transmembrane region" description="Helical" evidence="2">
    <location>
        <begin position="64"/>
        <end position="86"/>
    </location>
</feature>
<gene>
    <name evidence="3" type="ORF">UA08_06982</name>
</gene>
<dbReference type="OrthoDB" id="5381672at2759"/>
<keyword evidence="2" id="KW-0812">Transmembrane</keyword>
<feature type="transmembrane region" description="Helical" evidence="2">
    <location>
        <begin position="190"/>
        <end position="211"/>
    </location>
</feature>
<feature type="compositionally biased region" description="Basic and acidic residues" evidence="1">
    <location>
        <begin position="1"/>
        <end position="14"/>
    </location>
</feature>